<dbReference type="Pfam" id="PF02720">
    <property type="entry name" value="DUF222"/>
    <property type="match status" value="1"/>
</dbReference>
<proteinExistence type="predicted"/>
<dbReference type="Proteomes" id="UP001165561">
    <property type="component" value="Unassembled WGS sequence"/>
</dbReference>
<feature type="domain" description="DUF222" evidence="2">
    <location>
        <begin position="126"/>
        <end position="284"/>
    </location>
</feature>
<sequence>MFDDVLVEPGWRRVAGPGPCCPESEPLPCEHERALVARLHAEECRTQVDPPMGVFDGLTGTDDVDDTGTVPVPAAQTVLGEVTGSTGLPLAITLAQVPLHELDGADLVEAAAAWGRVAAWAHAHLAQAAAQLGEEMHHLAGPLVHPGWDGMPPGSTPERLAATELSMRMSTTRQAAESLVRTGRLLNGPLQGTGEALQRGQIDTRKADIIARALERAPLPVALAVEDAVLPTAGRRTHPQLAQDVARALIEVDPGEAQTHHRRARAKRRVNHPRALPDGMASISAV</sequence>
<comment type="caution">
    <text evidence="3">The sequence shown here is derived from an EMBL/GenBank/DDBJ whole genome shotgun (WGS) entry which is preliminary data.</text>
</comment>
<keyword evidence="4" id="KW-1185">Reference proteome</keyword>
<feature type="region of interest" description="Disordered" evidence="1">
    <location>
        <begin position="256"/>
        <end position="286"/>
    </location>
</feature>
<organism evidence="3 4">
    <name type="scientific">Georgenia halotolerans</name>
    <dbReference type="NCBI Taxonomy" id="3028317"/>
    <lineage>
        <taxon>Bacteria</taxon>
        <taxon>Bacillati</taxon>
        <taxon>Actinomycetota</taxon>
        <taxon>Actinomycetes</taxon>
        <taxon>Micrococcales</taxon>
        <taxon>Bogoriellaceae</taxon>
        <taxon>Georgenia</taxon>
    </lineage>
</organism>
<protein>
    <submittedName>
        <fullName evidence="3">DUF222 domain-containing protein</fullName>
    </submittedName>
</protein>
<name>A0ABT5TUY4_9MICO</name>
<evidence type="ECO:0000313" key="4">
    <source>
        <dbReference type="Proteomes" id="UP001165561"/>
    </source>
</evidence>
<dbReference type="EMBL" id="JARACI010000696">
    <property type="protein sequence ID" value="MDD9205876.1"/>
    <property type="molecule type" value="Genomic_DNA"/>
</dbReference>
<feature type="compositionally biased region" description="Basic residues" evidence="1">
    <location>
        <begin position="260"/>
        <end position="272"/>
    </location>
</feature>
<accession>A0ABT5TUY4</accession>
<feature type="non-terminal residue" evidence="3">
    <location>
        <position position="286"/>
    </location>
</feature>
<evidence type="ECO:0000259" key="2">
    <source>
        <dbReference type="Pfam" id="PF02720"/>
    </source>
</evidence>
<reference evidence="3" key="1">
    <citation type="submission" date="2023-02" db="EMBL/GenBank/DDBJ databases">
        <title>Georgenia sp.10Sc9-8, isolated from a soil sample collected from the Taklamakan desert.</title>
        <authorList>
            <person name="Liu S."/>
        </authorList>
    </citation>
    <scope>NUCLEOTIDE SEQUENCE</scope>
    <source>
        <strain evidence="3">10Sc9-8</strain>
    </source>
</reference>
<evidence type="ECO:0000313" key="3">
    <source>
        <dbReference type="EMBL" id="MDD9205876.1"/>
    </source>
</evidence>
<dbReference type="InterPro" id="IPR003870">
    <property type="entry name" value="DUF222"/>
</dbReference>
<evidence type="ECO:0000256" key="1">
    <source>
        <dbReference type="SAM" id="MobiDB-lite"/>
    </source>
</evidence>
<gene>
    <name evidence="3" type="ORF">PU560_05255</name>
</gene>